<dbReference type="PANTHER" id="PTHR23399:SF2">
    <property type="entry name" value="DEOXYNUCLEOTIDYLTRANSFERASE TERMINAL-INTERACTING PROTEIN 1"/>
    <property type="match status" value="1"/>
</dbReference>
<dbReference type="Pfam" id="PF21229">
    <property type="entry name" value="TdIF1_2nd"/>
    <property type="match status" value="1"/>
</dbReference>
<evidence type="ECO:0000313" key="3">
    <source>
        <dbReference type="Proteomes" id="UP000683360"/>
    </source>
</evidence>
<comment type="caution">
    <text evidence="2">The sequence shown here is derived from an EMBL/GenBank/DDBJ whole genome shotgun (WGS) entry which is preliminary data.</text>
</comment>
<dbReference type="AlphaFoldDB" id="A0A8S3R320"/>
<dbReference type="PANTHER" id="PTHR23399">
    <property type="entry name" value="DEOXYNUCLEOTIDYLTRANSFERASE TERMINAL-INTERACTING PROTEIN 1"/>
    <property type="match status" value="1"/>
</dbReference>
<keyword evidence="3" id="KW-1185">Reference proteome</keyword>
<dbReference type="GO" id="GO:0031491">
    <property type="term" value="F:nucleosome binding"/>
    <property type="evidence" value="ECO:0007669"/>
    <property type="project" value="TreeGrafter"/>
</dbReference>
<evidence type="ECO:0000313" key="2">
    <source>
        <dbReference type="EMBL" id="CAG2201569.1"/>
    </source>
</evidence>
<feature type="domain" description="TdIF1 C-terminal" evidence="1">
    <location>
        <begin position="13"/>
        <end position="87"/>
    </location>
</feature>
<dbReference type="InterPro" id="IPR026064">
    <property type="entry name" value="TdIF1"/>
</dbReference>
<dbReference type="InterPro" id="IPR049121">
    <property type="entry name" value="TdIF1_C"/>
</dbReference>
<dbReference type="Proteomes" id="UP000683360">
    <property type="component" value="Unassembled WGS sequence"/>
</dbReference>
<dbReference type="GO" id="GO:0005634">
    <property type="term" value="C:nucleus"/>
    <property type="evidence" value="ECO:0007669"/>
    <property type="project" value="TreeGrafter"/>
</dbReference>
<reference evidence="2" key="1">
    <citation type="submission" date="2021-03" db="EMBL/GenBank/DDBJ databases">
        <authorList>
            <person name="Bekaert M."/>
        </authorList>
    </citation>
    <scope>NUCLEOTIDE SEQUENCE</scope>
</reference>
<proteinExistence type="predicted"/>
<accession>A0A8S3R320</accession>
<dbReference type="OrthoDB" id="5860246at2759"/>
<dbReference type="GO" id="GO:0003677">
    <property type="term" value="F:DNA binding"/>
    <property type="evidence" value="ECO:0007669"/>
    <property type="project" value="InterPro"/>
</dbReference>
<protein>
    <submittedName>
        <fullName evidence="2">DNTTIP1</fullName>
    </submittedName>
</protein>
<organism evidence="2 3">
    <name type="scientific">Mytilus edulis</name>
    <name type="common">Blue mussel</name>
    <dbReference type="NCBI Taxonomy" id="6550"/>
    <lineage>
        <taxon>Eukaryota</taxon>
        <taxon>Metazoa</taxon>
        <taxon>Spiralia</taxon>
        <taxon>Lophotrochozoa</taxon>
        <taxon>Mollusca</taxon>
        <taxon>Bivalvia</taxon>
        <taxon>Autobranchia</taxon>
        <taxon>Pteriomorphia</taxon>
        <taxon>Mytilida</taxon>
        <taxon>Mytiloidea</taxon>
        <taxon>Mytilidae</taxon>
        <taxon>Mytilinae</taxon>
        <taxon>Mytilus</taxon>
    </lineage>
</organism>
<name>A0A8S3R320_MYTED</name>
<sequence length="159" mass="18004">MIVNCRRHKTAQERALGLGATRGRIYIKHPDVFKYCGDQDDKQWLYENHKMPATGGKAYMMLLEDVKDLAEDDEYRNNANVMMDEITRANSVVDPTTPNEGQLGIQDGSDVYKDIPFSAFSTAKSSPHKEEIQTSPVDTEMEFLTGEITEITIIYLPLI</sequence>
<evidence type="ECO:0000259" key="1">
    <source>
        <dbReference type="Pfam" id="PF21229"/>
    </source>
</evidence>
<dbReference type="EMBL" id="CAJPWZ010000853">
    <property type="protein sequence ID" value="CAG2201569.1"/>
    <property type="molecule type" value="Genomic_DNA"/>
</dbReference>
<gene>
    <name evidence="2" type="ORF">MEDL_16172</name>
</gene>